<evidence type="ECO:0000256" key="1">
    <source>
        <dbReference type="ARBA" id="ARBA00004571"/>
    </source>
</evidence>
<dbReference type="Gene3D" id="2.170.130.10">
    <property type="entry name" value="TonB-dependent receptor, plug domain"/>
    <property type="match status" value="1"/>
</dbReference>
<dbReference type="InterPro" id="IPR000531">
    <property type="entry name" value="Beta-barrel_TonB"/>
</dbReference>
<evidence type="ECO:0000256" key="5">
    <source>
        <dbReference type="ARBA" id="ARBA00022692"/>
    </source>
</evidence>
<feature type="domain" description="TonB-dependent receptor-like beta-barrel" evidence="14">
    <location>
        <begin position="253"/>
        <end position="708"/>
    </location>
</feature>
<dbReference type="Gene3D" id="2.40.170.20">
    <property type="entry name" value="TonB-dependent receptor, beta-barrel domain"/>
    <property type="match status" value="1"/>
</dbReference>
<evidence type="ECO:0000256" key="4">
    <source>
        <dbReference type="ARBA" id="ARBA00022496"/>
    </source>
</evidence>
<evidence type="ECO:0000256" key="12">
    <source>
        <dbReference type="PROSITE-ProRule" id="PRU01360"/>
    </source>
</evidence>
<keyword evidence="9 13" id="KW-0798">TonB box</keyword>
<gene>
    <name evidence="16" type="ORF">Xmlh_05400</name>
</gene>
<dbReference type="Proteomes" id="UP000190559">
    <property type="component" value="Unassembled WGS sequence"/>
</dbReference>
<sequence>MLSVIDGIFARDSMCDGLGASLARDVRVQHPAAPRCADDQAENTMSTNTRAVLYSAIAWVMAASAQLPAQAQPTDAETDAQVHTLQAVTIKAERKPEQAQAEQALQTVAGNTALVDNEQVERGRAASAEDVLAFQPGVFAQSTSGNAAAKISIRGSGLNTFYGGYVLGTKFLFDGLPITGPGGTQEDLLSIAGVNYTEVLYGANAFQYAATSLGGAINFVTHTGQTSPGTYLRVEGGSYGYRKQQISNGGVAGNFDWYVSLLHNSRDGYQDLTDTNGRELVANLGYRFGPRLDTRLLLRYREEELINGGTLTLAQINSGSRANPAPYGRKKGGTTLVGSKTTYVFDDDARLELGVDLNNYPLYNSWRYSTTPNLWRSTDINTSVRYLRSGDILFGRNLDTSVTWSDTRLAFGDARTHDRDSWRLLKEVRYTGSRDTVLALGGELQLDASSWLSAGVSLINIDRDVRVVQSTTANTSVYPQRYALDTWYAAPRLGLRYRLTPDLQAFANVSRSIDPPVTWQISGGGVATPFARPLVPQKATTAEAGVRGSHGIFDGSLTIYRSWINDELLTVVTQQATASTDAVVANANAGPTVHQGIEAALSTRVWDGDDGSGLSLRQAYTLNDFHYRRDAAFAQNALPGLPRQVYQAELQYAHGSGFYAHLDVRAASSYYVDFANTLKAPGYGLLGAKLGYGLPSGRWSAWVDLRNLANKHYATATSTAYDLQGRDSNVFYVGDGFSVFAGASLRF</sequence>
<dbReference type="PANTHER" id="PTHR32552:SF89">
    <property type="entry name" value="CATECHOLATE SIDEROPHORE RECEPTOR FIU"/>
    <property type="match status" value="1"/>
</dbReference>
<evidence type="ECO:0000259" key="15">
    <source>
        <dbReference type="Pfam" id="PF07715"/>
    </source>
</evidence>
<evidence type="ECO:0000256" key="11">
    <source>
        <dbReference type="ARBA" id="ARBA00023237"/>
    </source>
</evidence>
<evidence type="ECO:0000256" key="8">
    <source>
        <dbReference type="ARBA" id="ARBA00023065"/>
    </source>
</evidence>
<evidence type="ECO:0000256" key="10">
    <source>
        <dbReference type="ARBA" id="ARBA00023136"/>
    </source>
</evidence>
<evidence type="ECO:0000313" key="16">
    <source>
        <dbReference type="EMBL" id="OOW63938.1"/>
    </source>
</evidence>
<evidence type="ECO:0000256" key="2">
    <source>
        <dbReference type="ARBA" id="ARBA00022448"/>
    </source>
</evidence>
<dbReference type="GO" id="GO:0009279">
    <property type="term" value="C:cell outer membrane"/>
    <property type="evidence" value="ECO:0007669"/>
    <property type="project" value="UniProtKB-SubCell"/>
</dbReference>
<comment type="caution">
    <text evidence="16">The sequence shown here is derived from an EMBL/GenBank/DDBJ whole genome shotgun (WGS) entry which is preliminary data.</text>
</comment>
<feature type="domain" description="TonB-dependent receptor plug" evidence="15">
    <location>
        <begin position="106"/>
        <end position="216"/>
    </location>
</feature>
<keyword evidence="10 12" id="KW-0472">Membrane</keyword>
<dbReference type="InterPro" id="IPR039426">
    <property type="entry name" value="TonB-dep_rcpt-like"/>
</dbReference>
<organism evidence="16 17">
    <name type="scientific">Xanthomonas axonopodis pv. melhusii</name>
    <dbReference type="NCBI Taxonomy" id="487834"/>
    <lineage>
        <taxon>Bacteria</taxon>
        <taxon>Pseudomonadati</taxon>
        <taxon>Pseudomonadota</taxon>
        <taxon>Gammaproteobacteria</taxon>
        <taxon>Lysobacterales</taxon>
        <taxon>Lysobacteraceae</taxon>
        <taxon>Xanthomonas</taxon>
    </lineage>
</organism>
<dbReference type="Pfam" id="PF07715">
    <property type="entry name" value="Plug"/>
    <property type="match status" value="1"/>
</dbReference>
<keyword evidence="5 12" id="KW-0812">Transmembrane</keyword>
<keyword evidence="2 12" id="KW-0813">Transport</keyword>
<evidence type="ECO:0000256" key="13">
    <source>
        <dbReference type="RuleBase" id="RU003357"/>
    </source>
</evidence>
<dbReference type="InterPro" id="IPR012910">
    <property type="entry name" value="Plug_dom"/>
</dbReference>
<comment type="subcellular location">
    <subcellularLocation>
        <location evidence="1 12">Cell outer membrane</location>
        <topology evidence="1 12">Multi-pass membrane protein</topology>
    </subcellularLocation>
</comment>
<protein>
    <submittedName>
        <fullName evidence="16">Ligand-gated channel</fullName>
    </submittedName>
</protein>
<keyword evidence="6" id="KW-0732">Signal</keyword>
<reference evidence="16 17" key="1">
    <citation type="submission" date="2015-12" db="EMBL/GenBank/DDBJ databases">
        <authorList>
            <person name="Shamseldin A."/>
            <person name="Moawad H."/>
            <person name="Abd El-Rahim W.M."/>
            <person name="Sadowsky M.J."/>
        </authorList>
    </citation>
    <scope>NUCLEOTIDE SEQUENCE [LARGE SCALE GENOMIC DNA]</scope>
    <source>
        <strain evidence="16 17">LMG9050</strain>
    </source>
</reference>
<evidence type="ECO:0000256" key="6">
    <source>
        <dbReference type="ARBA" id="ARBA00022729"/>
    </source>
</evidence>
<evidence type="ECO:0000313" key="17">
    <source>
        <dbReference type="Proteomes" id="UP000190559"/>
    </source>
</evidence>
<evidence type="ECO:0000256" key="7">
    <source>
        <dbReference type="ARBA" id="ARBA00023004"/>
    </source>
</evidence>
<name>A0A1T1NKK5_9XANT</name>
<dbReference type="SUPFAM" id="SSF56935">
    <property type="entry name" value="Porins"/>
    <property type="match status" value="1"/>
</dbReference>
<keyword evidence="4" id="KW-0410">Iron transport</keyword>
<evidence type="ECO:0000256" key="9">
    <source>
        <dbReference type="ARBA" id="ARBA00023077"/>
    </source>
</evidence>
<dbReference type="PROSITE" id="PS52016">
    <property type="entry name" value="TONB_DEPENDENT_REC_3"/>
    <property type="match status" value="1"/>
</dbReference>
<keyword evidence="3 12" id="KW-1134">Transmembrane beta strand</keyword>
<evidence type="ECO:0000256" key="3">
    <source>
        <dbReference type="ARBA" id="ARBA00022452"/>
    </source>
</evidence>
<keyword evidence="8" id="KW-0406">Ion transport</keyword>
<dbReference type="GO" id="GO:0015344">
    <property type="term" value="F:siderophore uptake transmembrane transporter activity"/>
    <property type="evidence" value="ECO:0007669"/>
    <property type="project" value="TreeGrafter"/>
</dbReference>
<dbReference type="PANTHER" id="PTHR32552">
    <property type="entry name" value="FERRICHROME IRON RECEPTOR-RELATED"/>
    <property type="match status" value="1"/>
</dbReference>
<accession>A0A1T1NKK5</accession>
<comment type="similarity">
    <text evidence="12 13">Belongs to the TonB-dependent receptor family.</text>
</comment>
<evidence type="ECO:0000259" key="14">
    <source>
        <dbReference type="Pfam" id="PF00593"/>
    </source>
</evidence>
<dbReference type="InterPro" id="IPR036942">
    <property type="entry name" value="Beta-barrel_TonB_sf"/>
</dbReference>
<dbReference type="Pfam" id="PF00593">
    <property type="entry name" value="TonB_dep_Rec_b-barrel"/>
    <property type="match status" value="1"/>
</dbReference>
<keyword evidence="7" id="KW-0408">Iron</keyword>
<dbReference type="AlphaFoldDB" id="A0A1T1NKK5"/>
<proteinExistence type="inferred from homology"/>
<keyword evidence="11 12" id="KW-0998">Cell outer membrane</keyword>
<dbReference type="InterPro" id="IPR037066">
    <property type="entry name" value="Plug_dom_sf"/>
</dbReference>
<dbReference type="EMBL" id="LOJW01000091">
    <property type="protein sequence ID" value="OOW63938.1"/>
    <property type="molecule type" value="Genomic_DNA"/>
</dbReference>